<gene>
    <name evidence="2" type="ORF">M9458_040037</name>
</gene>
<accession>A0ABD0NQT5</accession>
<organism evidence="2 3">
    <name type="scientific">Cirrhinus mrigala</name>
    <name type="common">Mrigala</name>
    <dbReference type="NCBI Taxonomy" id="683832"/>
    <lineage>
        <taxon>Eukaryota</taxon>
        <taxon>Metazoa</taxon>
        <taxon>Chordata</taxon>
        <taxon>Craniata</taxon>
        <taxon>Vertebrata</taxon>
        <taxon>Euteleostomi</taxon>
        <taxon>Actinopterygii</taxon>
        <taxon>Neopterygii</taxon>
        <taxon>Teleostei</taxon>
        <taxon>Ostariophysi</taxon>
        <taxon>Cypriniformes</taxon>
        <taxon>Cyprinidae</taxon>
        <taxon>Labeoninae</taxon>
        <taxon>Labeonini</taxon>
        <taxon>Cirrhinus</taxon>
    </lineage>
</organism>
<evidence type="ECO:0000256" key="1">
    <source>
        <dbReference type="SAM" id="MobiDB-lite"/>
    </source>
</evidence>
<proteinExistence type="predicted"/>
<evidence type="ECO:0000313" key="3">
    <source>
        <dbReference type="Proteomes" id="UP001529510"/>
    </source>
</evidence>
<reference evidence="2 3" key="1">
    <citation type="submission" date="2024-05" db="EMBL/GenBank/DDBJ databases">
        <title>Genome sequencing and assembly of Indian major carp, Cirrhinus mrigala (Hamilton, 1822).</title>
        <authorList>
            <person name="Mohindra V."/>
            <person name="Chowdhury L.M."/>
            <person name="Lal K."/>
            <person name="Jena J.K."/>
        </authorList>
    </citation>
    <scope>NUCLEOTIDE SEQUENCE [LARGE SCALE GENOMIC DNA]</scope>
    <source>
        <strain evidence="2">CM1030</strain>
        <tissue evidence="2">Blood</tissue>
    </source>
</reference>
<sequence length="269" mass="28396">HRQVSSHLPSHAEPTLPSRAVLTLSNLTASTHSSPAGIPLLTVLPTMAITILSVWAAHCAPEASSVHESTPEASPVHESAPEASPVHESTPEASPVHESAPEASPVLLASTCPVLAKKANPILSTGPATFKGATPEVSALPWGFLLSSALLWWSSASLWRSSDSSVPSWGSLLLSALLYWLPAPPGLPALPAPPWLQAHQDLTWWTSHPVFHCLPLRQGPGPTVLHCLSLLHDPCPPPLHGPGPPSHPLVYLVPTTLQDCCFLSARSRS</sequence>
<dbReference type="EMBL" id="JAMKFB020000020">
    <property type="protein sequence ID" value="KAL0164284.1"/>
    <property type="molecule type" value="Genomic_DNA"/>
</dbReference>
<dbReference type="Proteomes" id="UP001529510">
    <property type="component" value="Unassembled WGS sequence"/>
</dbReference>
<feature type="non-terminal residue" evidence="2">
    <location>
        <position position="1"/>
    </location>
</feature>
<comment type="caution">
    <text evidence="2">The sequence shown here is derived from an EMBL/GenBank/DDBJ whole genome shotgun (WGS) entry which is preliminary data.</text>
</comment>
<keyword evidence="3" id="KW-1185">Reference proteome</keyword>
<protein>
    <submittedName>
        <fullName evidence="2">Uncharacterized protein</fullName>
    </submittedName>
</protein>
<feature type="region of interest" description="Disordered" evidence="1">
    <location>
        <begin position="65"/>
        <end position="102"/>
    </location>
</feature>
<dbReference type="AlphaFoldDB" id="A0ABD0NQT5"/>
<evidence type="ECO:0000313" key="2">
    <source>
        <dbReference type="EMBL" id="KAL0164284.1"/>
    </source>
</evidence>
<name>A0ABD0NQT5_CIRMR</name>